<evidence type="ECO:0000256" key="2">
    <source>
        <dbReference type="ARBA" id="ARBA00006175"/>
    </source>
</evidence>
<dbReference type="GO" id="GO:0015250">
    <property type="term" value="F:water channel activity"/>
    <property type="evidence" value="ECO:0007669"/>
    <property type="project" value="TreeGrafter"/>
</dbReference>
<evidence type="ECO:0000256" key="6">
    <source>
        <dbReference type="ARBA" id="ARBA00022989"/>
    </source>
</evidence>
<dbReference type="GO" id="GO:0005886">
    <property type="term" value="C:plasma membrane"/>
    <property type="evidence" value="ECO:0007669"/>
    <property type="project" value="UniProtKB-SubCell"/>
</dbReference>
<dbReference type="OrthoDB" id="9807293at2"/>
<sequence>MDNTKRYGAEFLGTLLLVFFGVGSVIAARVEGGVVVVALTFGFTLLVLTYMLIGISGCHVNPAVTLGALLTGRISLAGAIGYWISQLVGSVIGALLLWILVEGGDVVDQSGALGTNGYGANINLGGTFLLEIVLTFLLVLVILTVTSRFEQRAIAGVAIGLAIAACHLVGVALDGTSVNPARSFGPALFEGGAALSQLWVFIVAPLIGGILAALALPLVLGPDWRTPAPGPSPAPGAPGEPPSAV</sequence>
<feature type="transmembrane region" description="Helical" evidence="9">
    <location>
        <begin position="7"/>
        <end position="28"/>
    </location>
</feature>
<dbReference type="InterPro" id="IPR034294">
    <property type="entry name" value="Aquaporin_transptr"/>
</dbReference>
<dbReference type="Pfam" id="PF00230">
    <property type="entry name" value="MIP"/>
    <property type="match status" value="1"/>
</dbReference>
<dbReference type="PRINTS" id="PR00783">
    <property type="entry name" value="MINTRINSICP"/>
</dbReference>
<dbReference type="PANTHER" id="PTHR19139">
    <property type="entry name" value="AQUAPORIN TRANSPORTER"/>
    <property type="match status" value="1"/>
</dbReference>
<evidence type="ECO:0000256" key="9">
    <source>
        <dbReference type="SAM" id="Phobius"/>
    </source>
</evidence>
<keyword evidence="6 9" id="KW-1133">Transmembrane helix</keyword>
<evidence type="ECO:0000256" key="8">
    <source>
        <dbReference type="RuleBase" id="RU000477"/>
    </source>
</evidence>
<dbReference type="SUPFAM" id="SSF81338">
    <property type="entry name" value="Aquaporin-like"/>
    <property type="match status" value="1"/>
</dbReference>
<dbReference type="InterPro" id="IPR022357">
    <property type="entry name" value="MIP_CS"/>
</dbReference>
<gene>
    <name evidence="10" type="ORF">BDK92_4849</name>
</gene>
<evidence type="ECO:0000256" key="5">
    <source>
        <dbReference type="ARBA" id="ARBA00022692"/>
    </source>
</evidence>
<name>A0A495JNF8_9ACTN</name>
<keyword evidence="4" id="KW-1003">Cell membrane</keyword>
<evidence type="ECO:0000256" key="3">
    <source>
        <dbReference type="ARBA" id="ARBA00022448"/>
    </source>
</evidence>
<keyword evidence="7 9" id="KW-0472">Membrane</keyword>
<dbReference type="NCBIfam" id="TIGR00861">
    <property type="entry name" value="MIP"/>
    <property type="match status" value="1"/>
</dbReference>
<reference evidence="10 11" key="1">
    <citation type="submission" date="2018-10" db="EMBL/GenBank/DDBJ databases">
        <title>Sequencing the genomes of 1000 actinobacteria strains.</title>
        <authorList>
            <person name="Klenk H.-P."/>
        </authorList>
    </citation>
    <scope>NUCLEOTIDE SEQUENCE [LARGE SCALE GENOMIC DNA]</scope>
    <source>
        <strain evidence="10 11">DSM 45175</strain>
    </source>
</reference>
<feature type="transmembrane region" description="Helical" evidence="9">
    <location>
        <begin position="74"/>
        <end position="101"/>
    </location>
</feature>
<dbReference type="InterPro" id="IPR000425">
    <property type="entry name" value="MIP"/>
</dbReference>
<feature type="transmembrane region" description="Helical" evidence="9">
    <location>
        <begin position="153"/>
        <end position="173"/>
    </location>
</feature>
<feature type="transmembrane region" description="Helical" evidence="9">
    <location>
        <begin position="198"/>
        <end position="220"/>
    </location>
</feature>
<dbReference type="InterPro" id="IPR023271">
    <property type="entry name" value="Aquaporin-like"/>
</dbReference>
<dbReference type="PROSITE" id="PS00221">
    <property type="entry name" value="MIP"/>
    <property type="match status" value="1"/>
</dbReference>
<dbReference type="AlphaFoldDB" id="A0A495JNF8"/>
<feature type="transmembrane region" description="Helical" evidence="9">
    <location>
        <begin position="34"/>
        <end position="53"/>
    </location>
</feature>
<evidence type="ECO:0000256" key="1">
    <source>
        <dbReference type="ARBA" id="ARBA00004651"/>
    </source>
</evidence>
<comment type="subcellular location">
    <subcellularLocation>
        <location evidence="1">Cell membrane</location>
        <topology evidence="1">Multi-pass membrane protein</topology>
    </subcellularLocation>
</comment>
<evidence type="ECO:0000313" key="10">
    <source>
        <dbReference type="EMBL" id="RKR90476.1"/>
    </source>
</evidence>
<comment type="similarity">
    <text evidence="2 8">Belongs to the MIP/aquaporin (TC 1.A.8) family.</text>
</comment>
<protein>
    <submittedName>
        <fullName evidence="10">MIP family channel protein</fullName>
    </submittedName>
</protein>
<dbReference type="PANTHER" id="PTHR19139:SF199">
    <property type="entry name" value="MIP17260P"/>
    <property type="match status" value="1"/>
</dbReference>
<keyword evidence="5 8" id="KW-0812">Transmembrane</keyword>
<accession>A0A495JNF8</accession>
<dbReference type="RefSeq" id="WP_121158741.1">
    <property type="nucleotide sequence ID" value="NZ_RBKT01000001.1"/>
</dbReference>
<evidence type="ECO:0000256" key="7">
    <source>
        <dbReference type="ARBA" id="ARBA00023136"/>
    </source>
</evidence>
<dbReference type="EMBL" id="RBKT01000001">
    <property type="protein sequence ID" value="RKR90476.1"/>
    <property type="molecule type" value="Genomic_DNA"/>
</dbReference>
<keyword evidence="3 8" id="KW-0813">Transport</keyword>
<evidence type="ECO:0000313" key="11">
    <source>
        <dbReference type="Proteomes" id="UP000277671"/>
    </source>
</evidence>
<dbReference type="Proteomes" id="UP000277671">
    <property type="component" value="Unassembled WGS sequence"/>
</dbReference>
<organism evidence="10 11">
    <name type="scientific">Micromonospora pisi</name>
    <dbReference type="NCBI Taxonomy" id="589240"/>
    <lineage>
        <taxon>Bacteria</taxon>
        <taxon>Bacillati</taxon>
        <taxon>Actinomycetota</taxon>
        <taxon>Actinomycetes</taxon>
        <taxon>Micromonosporales</taxon>
        <taxon>Micromonosporaceae</taxon>
        <taxon>Micromonospora</taxon>
    </lineage>
</organism>
<comment type="caution">
    <text evidence="10">The sequence shown here is derived from an EMBL/GenBank/DDBJ whole genome shotgun (WGS) entry which is preliminary data.</text>
</comment>
<keyword evidence="11" id="KW-1185">Reference proteome</keyword>
<feature type="transmembrane region" description="Helical" evidence="9">
    <location>
        <begin position="121"/>
        <end position="146"/>
    </location>
</feature>
<dbReference type="Gene3D" id="1.20.1080.10">
    <property type="entry name" value="Glycerol uptake facilitator protein"/>
    <property type="match status" value="1"/>
</dbReference>
<evidence type="ECO:0000256" key="4">
    <source>
        <dbReference type="ARBA" id="ARBA00022475"/>
    </source>
</evidence>
<proteinExistence type="inferred from homology"/>